<dbReference type="PANTHER" id="PTHR11012:SF30">
    <property type="entry name" value="PROTEIN KINASE-LIKE DOMAIN-CONTAINING"/>
    <property type="match status" value="1"/>
</dbReference>
<keyword evidence="1" id="KW-0808">Transferase</keyword>
<proteinExistence type="predicted"/>
<dbReference type="AlphaFoldDB" id="A0A6L7HWG1"/>
<dbReference type="InterPro" id="IPR004119">
    <property type="entry name" value="EcKL"/>
</dbReference>
<dbReference type="EMBL" id="WRPA01000001">
    <property type="protein sequence ID" value="MXR67391.1"/>
    <property type="molecule type" value="Genomic_DNA"/>
</dbReference>
<reference evidence="1 2" key="1">
    <citation type="submission" date="2019-12" db="EMBL/GenBank/DDBJ databases">
        <title>Shewanella insulae sp. nov., isolated from a tidal flat.</title>
        <authorList>
            <person name="Yoon J.-H."/>
        </authorList>
    </citation>
    <scope>NUCLEOTIDE SEQUENCE [LARGE SCALE GENOMIC DNA]</scope>
    <source>
        <strain evidence="1 2">JBTF-M18</strain>
    </source>
</reference>
<accession>A0A6L7HWG1</accession>
<evidence type="ECO:0000313" key="1">
    <source>
        <dbReference type="EMBL" id="MXR67391.1"/>
    </source>
</evidence>
<keyword evidence="2" id="KW-1185">Reference proteome</keyword>
<dbReference type="Gene3D" id="3.90.1200.10">
    <property type="match status" value="1"/>
</dbReference>
<dbReference type="Pfam" id="PF02958">
    <property type="entry name" value="EcKL"/>
    <property type="match status" value="1"/>
</dbReference>
<dbReference type="PANTHER" id="PTHR11012">
    <property type="entry name" value="PROTEIN KINASE-LIKE DOMAIN-CONTAINING"/>
    <property type="match status" value="1"/>
</dbReference>
<dbReference type="SUPFAM" id="SSF56112">
    <property type="entry name" value="Protein kinase-like (PK-like)"/>
    <property type="match status" value="1"/>
</dbReference>
<dbReference type="Proteomes" id="UP000474778">
    <property type="component" value="Unassembled WGS sequence"/>
</dbReference>
<gene>
    <name evidence="1" type="ORF">GNT65_01660</name>
</gene>
<evidence type="ECO:0000313" key="2">
    <source>
        <dbReference type="Proteomes" id="UP000474778"/>
    </source>
</evidence>
<dbReference type="InterPro" id="IPR011009">
    <property type="entry name" value="Kinase-like_dom_sf"/>
</dbReference>
<comment type="caution">
    <text evidence="1">The sequence shown here is derived from an EMBL/GenBank/DDBJ whole genome shotgun (WGS) entry which is preliminary data.</text>
</comment>
<dbReference type="GO" id="GO:0016740">
    <property type="term" value="F:transferase activity"/>
    <property type="evidence" value="ECO:0007669"/>
    <property type="project" value="UniProtKB-KW"/>
</dbReference>
<sequence>MLNIEQFLCQTFSSKQAIKLARLQTLWSGYGEIARYEVQGLSQPVIVKHIAPPSQSAHPYQWDSDLSHQRKMRSYQVELSWYKNFSGRCQPDLNLPALLAAHQNPDNQEMLLVLSDLDAAGFNLRHDSLTLPQLYAAIDWLASFHGQFAHEVSTDSPYKELWPIGTYWHLATRPEELAAMADSPLKQAAAEIDTRLNLARFQTLVHGDAKVANFCFHDAAETLGIKGIAALDFQYVGAGIGIKDFIYLLGSCIDEYELFQCYRPACEHYFKRLKAQLEQRWSSERVDELIAEWRLLLPFAWADFERFLAGWQPLHHKRNAFSHQMTERALDALNGVR</sequence>
<organism evidence="1 2">
    <name type="scientific">Shewanella insulae</name>
    <dbReference type="NCBI Taxonomy" id="2681496"/>
    <lineage>
        <taxon>Bacteria</taxon>
        <taxon>Pseudomonadati</taxon>
        <taxon>Pseudomonadota</taxon>
        <taxon>Gammaproteobacteria</taxon>
        <taxon>Alteromonadales</taxon>
        <taxon>Shewanellaceae</taxon>
        <taxon>Shewanella</taxon>
    </lineage>
</organism>
<name>A0A6L7HWG1_9GAMM</name>
<protein>
    <submittedName>
        <fullName evidence="1">Phosphotransferase</fullName>
    </submittedName>
</protein>